<gene>
    <name evidence="6" type="ORF">D0Y50_09295</name>
</gene>
<dbReference type="FunFam" id="1.10.10.10:FF:000001">
    <property type="entry name" value="LysR family transcriptional regulator"/>
    <property type="match status" value="1"/>
</dbReference>
<reference evidence="6 7" key="1">
    <citation type="submission" date="2018-08" db="EMBL/GenBank/DDBJ databases">
        <title>Salinimonas sediminis sp. nov., a piezophilic bacterium isolated from a deep-sea sediment sample from the New Britain Trench.</title>
        <authorList>
            <person name="Cao J."/>
        </authorList>
    </citation>
    <scope>NUCLEOTIDE SEQUENCE [LARGE SCALE GENOMIC DNA]</scope>
    <source>
        <strain evidence="6 7">N102</strain>
    </source>
</reference>
<dbReference type="KEGG" id="salm:D0Y50_09295"/>
<dbReference type="GO" id="GO:0005829">
    <property type="term" value="C:cytosol"/>
    <property type="evidence" value="ECO:0007669"/>
    <property type="project" value="TreeGrafter"/>
</dbReference>
<dbReference type="Gene3D" id="1.10.10.10">
    <property type="entry name" value="Winged helix-like DNA-binding domain superfamily/Winged helix DNA-binding domain"/>
    <property type="match status" value="1"/>
</dbReference>
<dbReference type="OrthoDB" id="646694at2"/>
<dbReference type="PROSITE" id="PS50931">
    <property type="entry name" value="HTH_LYSR"/>
    <property type="match status" value="1"/>
</dbReference>
<organism evidence="6 7">
    <name type="scientific">Salinimonas sediminis</name>
    <dbReference type="NCBI Taxonomy" id="2303538"/>
    <lineage>
        <taxon>Bacteria</taxon>
        <taxon>Pseudomonadati</taxon>
        <taxon>Pseudomonadota</taxon>
        <taxon>Gammaproteobacteria</taxon>
        <taxon>Alteromonadales</taxon>
        <taxon>Alteromonadaceae</taxon>
        <taxon>Alteromonas/Salinimonas group</taxon>
        <taxon>Salinimonas</taxon>
    </lineage>
</organism>
<evidence type="ECO:0000256" key="3">
    <source>
        <dbReference type="ARBA" id="ARBA00023125"/>
    </source>
</evidence>
<dbReference type="PRINTS" id="PR00039">
    <property type="entry name" value="HTHLYSR"/>
</dbReference>
<dbReference type="AlphaFoldDB" id="A0A346NLY6"/>
<keyword evidence="3" id="KW-0238">DNA-binding</keyword>
<evidence type="ECO:0000256" key="4">
    <source>
        <dbReference type="ARBA" id="ARBA00023163"/>
    </source>
</evidence>
<dbReference type="InterPro" id="IPR000847">
    <property type="entry name" value="LysR_HTH_N"/>
</dbReference>
<keyword evidence="4" id="KW-0804">Transcription</keyword>
<dbReference type="Proteomes" id="UP000262073">
    <property type="component" value="Chromosome"/>
</dbReference>
<dbReference type="SUPFAM" id="SSF46785">
    <property type="entry name" value="Winged helix' DNA-binding domain"/>
    <property type="match status" value="1"/>
</dbReference>
<dbReference type="EMBL" id="CP031769">
    <property type="protein sequence ID" value="AXR06543.1"/>
    <property type="molecule type" value="Genomic_DNA"/>
</dbReference>
<dbReference type="Pfam" id="PF03466">
    <property type="entry name" value="LysR_substrate"/>
    <property type="match status" value="1"/>
</dbReference>
<evidence type="ECO:0000256" key="2">
    <source>
        <dbReference type="ARBA" id="ARBA00023015"/>
    </source>
</evidence>
<dbReference type="InterPro" id="IPR050950">
    <property type="entry name" value="HTH-type_LysR_regulators"/>
</dbReference>
<feature type="domain" description="HTH lysR-type" evidence="5">
    <location>
        <begin position="3"/>
        <end position="60"/>
    </location>
</feature>
<dbReference type="Gene3D" id="3.40.190.290">
    <property type="match status" value="1"/>
</dbReference>
<evidence type="ECO:0000256" key="1">
    <source>
        <dbReference type="ARBA" id="ARBA00009437"/>
    </source>
</evidence>
<evidence type="ECO:0000313" key="6">
    <source>
        <dbReference type="EMBL" id="AXR06543.1"/>
    </source>
</evidence>
<dbReference type="InterPro" id="IPR005119">
    <property type="entry name" value="LysR_subst-bd"/>
</dbReference>
<dbReference type="SUPFAM" id="SSF53850">
    <property type="entry name" value="Periplasmic binding protein-like II"/>
    <property type="match status" value="1"/>
</dbReference>
<dbReference type="PANTHER" id="PTHR30419:SF30">
    <property type="entry name" value="LYSR FAMILY TRANSCRIPTIONAL REGULATOR"/>
    <property type="match status" value="1"/>
</dbReference>
<keyword evidence="2" id="KW-0805">Transcription regulation</keyword>
<accession>A0A346NLY6</accession>
<protein>
    <submittedName>
        <fullName evidence="6">LysR family transcriptional regulator</fullName>
    </submittedName>
</protein>
<evidence type="ECO:0000259" key="5">
    <source>
        <dbReference type="PROSITE" id="PS50931"/>
    </source>
</evidence>
<sequence>MAISYRNMLAFIRVAESSTFAEAAEKLHLTQPALSSAIKKMEEQLGGKLFSRSTRSVKLTPEGETLLPSARRLINDWDDTFEEIQNLFAVQQGRLTVAAMPSFAESHLPPILQRYHAAHPNIRLRVLDVVMEATLESVLSTKAEIGFTFEPENTDGLHFVPLFEDKFVAVLYPQHPLANQPAVAFSHLLQSPFIAMNRGSAVRKWIEGIAGDFGHLHIIAETGQLGSVGQLISQGLGVSVVPQLCEPQMRRNGLLCIPLSDSPLIKQVGMVKAARTTMSVAAQTLWQQCLTQWAKTE</sequence>
<dbReference type="CDD" id="cd08440">
    <property type="entry name" value="PBP2_LTTR_like_4"/>
    <property type="match status" value="1"/>
</dbReference>
<dbReference type="GO" id="GO:0003677">
    <property type="term" value="F:DNA binding"/>
    <property type="evidence" value="ECO:0007669"/>
    <property type="project" value="UniProtKB-KW"/>
</dbReference>
<dbReference type="Pfam" id="PF00126">
    <property type="entry name" value="HTH_1"/>
    <property type="match status" value="1"/>
</dbReference>
<dbReference type="RefSeq" id="WP_117316600.1">
    <property type="nucleotide sequence ID" value="NZ_CP031769.1"/>
</dbReference>
<name>A0A346NLY6_9ALTE</name>
<dbReference type="InterPro" id="IPR036390">
    <property type="entry name" value="WH_DNA-bd_sf"/>
</dbReference>
<keyword evidence="7" id="KW-1185">Reference proteome</keyword>
<proteinExistence type="inferred from homology"/>
<dbReference type="GO" id="GO:0003700">
    <property type="term" value="F:DNA-binding transcription factor activity"/>
    <property type="evidence" value="ECO:0007669"/>
    <property type="project" value="InterPro"/>
</dbReference>
<dbReference type="InterPro" id="IPR036388">
    <property type="entry name" value="WH-like_DNA-bd_sf"/>
</dbReference>
<comment type="similarity">
    <text evidence="1">Belongs to the LysR transcriptional regulatory family.</text>
</comment>
<evidence type="ECO:0000313" key="7">
    <source>
        <dbReference type="Proteomes" id="UP000262073"/>
    </source>
</evidence>
<dbReference type="PANTHER" id="PTHR30419">
    <property type="entry name" value="HTH-TYPE TRANSCRIPTIONAL REGULATOR YBHD"/>
    <property type="match status" value="1"/>
</dbReference>